<keyword evidence="3" id="KW-1185">Reference proteome</keyword>
<dbReference type="InterPro" id="IPR002110">
    <property type="entry name" value="Ankyrin_rpt"/>
</dbReference>
<accession>A0A815NA95</accession>
<name>A0A815NA95_9BILA</name>
<feature type="non-terminal residue" evidence="1">
    <location>
        <position position="1"/>
    </location>
</feature>
<organism evidence="1 4">
    <name type="scientific">Adineta steineri</name>
    <dbReference type="NCBI Taxonomy" id="433720"/>
    <lineage>
        <taxon>Eukaryota</taxon>
        <taxon>Metazoa</taxon>
        <taxon>Spiralia</taxon>
        <taxon>Gnathifera</taxon>
        <taxon>Rotifera</taxon>
        <taxon>Eurotatoria</taxon>
        <taxon>Bdelloidea</taxon>
        <taxon>Adinetida</taxon>
        <taxon>Adinetidae</taxon>
        <taxon>Adineta</taxon>
    </lineage>
</organism>
<evidence type="ECO:0000313" key="4">
    <source>
        <dbReference type="Proteomes" id="UP000663877"/>
    </source>
</evidence>
<gene>
    <name evidence="1" type="ORF">BJG266_LOCUS39534</name>
    <name evidence="2" type="ORF">QVE165_LOCUS56440</name>
</gene>
<protein>
    <recommendedName>
        <fullName evidence="5">Ankyrin</fullName>
    </recommendedName>
</protein>
<evidence type="ECO:0000313" key="2">
    <source>
        <dbReference type="EMBL" id="CAF1625595.1"/>
    </source>
</evidence>
<dbReference type="OrthoDB" id="19174at2759"/>
<dbReference type="Proteomes" id="UP000663877">
    <property type="component" value="Unassembled WGS sequence"/>
</dbReference>
<dbReference type="InterPro" id="IPR036770">
    <property type="entry name" value="Ankyrin_rpt-contain_sf"/>
</dbReference>
<evidence type="ECO:0000313" key="1">
    <source>
        <dbReference type="EMBL" id="CAF1434489.1"/>
    </source>
</evidence>
<dbReference type="Pfam" id="PF13637">
    <property type="entry name" value="Ank_4"/>
    <property type="match status" value="1"/>
</dbReference>
<dbReference type="EMBL" id="CAJNOM010002054">
    <property type="protein sequence ID" value="CAF1625595.1"/>
    <property type="molecule type" value="Genomic_DNA"/>
</dbReference>
<comment type="caution">
    <text evidence="1">The sequence shown here is derived from an EMBL/GenBank/DDBJ whole genome shotgun (WGS) entry which is preliminary data.</text>
</comment>
<evidence type="ECO:0008006" key="5">
    <source>
        <dbReference type="Google" id="ProtNLM"/>
    </source>
</evidence>
<dbReference type="SUPFAM" id="SSF48403">
    <property type="entry name" value="Ankyrin repeat"/>
    <property type="match status" value="1"/>
</dbReference>
<proteinExistence type="predicted"/>
<sequence>AAFWNNYEIVSLLLQNDIDINSQTNGGQTALHLAASQKKSS</sequence>
<dbReference type="EMBL" id="CAJNOI010001720">
    <property type="protein sequence ID" value="CAF1434489.1"/>
    <property type="molecule type" value="Genomic_DNA"/>
</dbReference>
<dbReference type="Proteomes" id="UP000663832">
    <property type="component" value="Unassembled WGS sequence"/>
</dbReference>
<dbReference type="AlphaFoldDB" id="A0A815NA95"/>
<evidence type="ECO:0000313" key="3">
    <source>
        <dbReference type="Proteomes" id="UP000663832"/>
    </source>
</evidence>
<reference evidence="1" key="1">
    <citation type="submission" date="2021-02" db="EMBL/GenBank/DDBJ databases">
        <authorList>
            <person name="Nowell W R."/>
        </authorList>
    </citation>
    <scope>NUCLEOTIDE SEQUENCE</scope>
</reference>
<dbReference type="Gene3D" id="1.25.40.20">
    <property type="entry name" value="Ankyrin repeat-containing domain"/>
    <property type="match status" value="1"/>
</dbReference>